<sequence length="58" mass="6488">MVTQERAGHSRDRVPMSELLASCVAARTLSTPPPLHSERVERAEREEILHVPVRDEAA</sequence>
<evidence type="ECO:0000313" key="1">
    <source>
        <dbReference type="EMBL" id="MEU7292183.1"/>
    </source>
</evidence>
<accession>A0ABV3CPP3</accession>
<proteinExistence type="predicted"/>
<dbReference type="Proteomes" id="UP001551210">
    <property type="component" value="Unassembled WGS sequence"/>
</dbReference>
<dbReference type="RefSeq" id="WP_359203878.1">
    <property type="nucleotide sequence ID" value="NZ_JBEZAM010000002.1"/>
</dbReference>
<reference evidence="1 2" key="1">
    <citation type="submission" date="2024-06" db="EMBL/GenBank/DDBJ databases">
        <title>The Natural Products Discovery Center: Release of the First 8490 Sequenced Strains for Exploring Actinobacteria Biosynthetic Diversity.</title>
        <authorList>
            <person name="Kalkreuter E."/>
            <person name="Kautsar S.A."/>
            <person name="Yang D."/>
            <person name="Bader C.D."/>
            <person name="Teijaro C.N."/>
            <person name="Fluegel L."/>
            <person name="Davis C.M."/>
            <person name="Simpson J.R."/>
            <person name="Lauterbach L."/>
            <person name="Steele A.D."/>
            <person name="Gui C."/>
            <person name="Meng S."/>
            <person name="Li G."/>
            <person name="Viehrig K."/>
            <person name="Ye F."/>
            <person name="Su P."/>
            <person name="Kiefer A.F."/>
            <person name="Nichols A."/>
            <person name="Cepeda A.J."/>
            <person name="Yan W."/>
            <person name="Fan B."/>
            <person name="Jiang Y."/>
            <person name="Adhikari A."/>
            <person name="Zheng C.-J."/>
            <person name="Schuster L."/>
            <person name="Cowan T.M."/>
            <person name="Smanski M.J."/>
            <person name="Chevrette M.G."/>
            <person name="De Carvalho L.P.S."/>
            <person name="Shen B."/>
        </authorList>
    </citation>
    <scope>NUCLEOTIDE SEQUENCE [LARGE SCALE GENOMIC DNA]</scope>
    <source>
        <strain evidence="1 2">NPDC045705</strain>
    </source>
</reference>
<gene>
    <name evidence="1" type="ORF">AB0A76_03090</name>
</gene>
<dbReference type="EMBL" id="JBEZAM010000002">
    <property type="protein sequence ID" value="MEU7292183.1"/>
    <property type="molecule type" value="Genomic_DNA"/>
</dbReference>
<organism evidence="1 2">
    <name type="scientific">Streptomyces exfoliatus</name>
    <name type="common">Streptomyces hydrogenans</name>
    <dbReference type="NCBI Taxonomy" id="1905"/>
    <lineage>
        <taxon>Bacteria</taxon>
        <taxon>Bacillati</taxon>
        <taxon>Actinomycetota</taxon>
        <taxon>Actinomycetes</taxon>
        <taxon>Kitasatosporales</taxon>
        <taxon>Streptomycetaceae</taxon>
        <taxon>Streptomyces</taxon>
    </lineage>
</organism>
<comment type="caution">
    <text evidence="1">The sequence shown here is derived from an EMBL/GenBank/DDBJ whole genome shotgun (WGS) entry which is preliminary data.</text>
</comment>
<name>A0ABV3CPP3_STREX</name>
<evidence type="ECO:0000313" key="2">
    <source>
        <dbReference type="Proteomes" id="UP001551210"/>
    </source>
</evidence>
<protein>
    <submittedName>
        <fullName evidence="1">Uncharacterized protein</fullName>
    </submittedName>
</protein>
<keyword evidence="2" id="KW-1185">Reference proteome</keyword>